<dbReference type="Pfam" id="PF03454">
    <property type="entry name" value="MoeA_C"/>
    <property type="match status" value="1"/>
</dbReference>
<dbReference type="InterPro" id="IPR001453">
    <property type="entry name" value="MoaB/Mog_dom"/>
</dbReference>
<evidence type="ECO:0000256" key="5">
    <source>
        <dbReference type="ARBA" id="ARBA00022505"/>
    </source>
</evidence>
<dbReference type="Pfam" id="PF00994">
    <property type="entry name" value="MoCF_biosynth"/>
    <property type="match status" value="1"/>
</dbReference>
<dbReference type="PANTHER" id="PTHR10192:SF5">
    <property type="entry name" value="GEPHYRIN"/>
    <property type="match status" value="1"/>
</dbReference>
<protein>
    <recommendedName>
        <fullName evidence="11">Molybdopterin molybdenumtransferase</fullName>
        <ecNumber evidence="11">2.10.1.1</ecNumber>
    </recommendedName>
</protein>
<dbReference type="PANTHER" id="PTHR10192">
    <property type="entry name" value="MOLYBDOPTERIN BIOSYNTHESIS PROTEIN"/>
    <property type="match status" value="1"/>
</dbReference>
<dbReference type="NCBIfam" id="TIGR00177">
    <property type="entry name" value="molyb_syn"/>
    <property type="match status" value="1"/>
</dbReference>
<comment type="catalytic activity">
    <reaction evidence="10">
        <text>adenylyl-molybdopterin + molybdate = Mo-molybdopterin + AMP + H(+)</text>
        <dbReference type="Rhea" id="RHEA:35047"/>
        <dbReference type="ChEBI" id="CHEBI:15378"/>
        <dbReference type="ChEBI" id="CHEBI:36264"/>
        <dbReference type="ChEBI" id="CHEBI:62727"/>
        <dbReference type="ChEBI" id="CHEBI:71302"/>
        <dbReference type="ChEBI" id="CHEBI:456215"/>
        <dbReference type="EC" id="2.10.1.1"/>
    </reaction>
</comment>
<evidence type="ECO:0000313" key="13">
    <source>
        <dbReference type="EMBL" id="MBK1697826.1"/>
    </source>
</evidence>
<dbReference type="GO" id="GO:0006777">
    <property type="term" value="P:Mo-molybdopterin cofactor biosynthetic process"/>
    <property type="evidence" value="ECO:0007669"/>
    <property type="project" value="UniProtKB-UniRule"/>
</dbReference>
<dbReference type="InterPro" id="IPR005111">
    <property type="entry name" value="MoeA_C_domain_IV"/>
</dbReference>
<dbReference type="EC" id="2.10.1.1" evidence="11"/>
<feature type="domain" description="MoaB/Mog" evidence="12">
    <location>
        <begin position="175"/>
        <end position="312"/>
    </location>
</feature>
<evidence type="ECO:0000256" key="6">
    <source>
        <dbReference type="ARBA" id="ARBA00022679"/>
    </source>
</evidence>
<keyword evidence="5 11" id="KW-0500">Molybdenum</keyword>
<dbReference type="SUPFAM" id="SSF53218">
    <property type="entry name" value="Molybdenum cofactor biosynthesis proteins"/>
    <property type="match status" value="1"/>
</dbReference>
<dbReference type="FunFam" id="3.40.980.10:FF:000004">
    <property type="entry name" value="Molybdopterin molybdenumtransferase"/>
    <property type="match status" value="1"/>
</dbReference>
<evidence type="ECO:0000256" key="9">
    <source>
        <dbReference type="ARBA" id="ARBA00023150"/>
    </source>
</evidence>
<dbReference type="Gene3D" id="2.170.190.11">
    <property type="entry name" value="Molybdopterin biosynthesis moea protein, domain 3"/>
    <property type="match status" value="1"/>
</dbReference>
<keyword evidence="14" id="KW-1185">Reference proteome</keyword>
<evidence type="ECO:0000313" key="14">
    <source>
        <dbReference type="Proteomes" id="UP000778970"/>
    </source>
</evidence>
<evidence type="ECO:0000256" key="11">
    <source>
        <dbReference type="RuleBase" id="RU365090"/>
    </source>
</evidence>
<keyword evidence="9 11" id="KW-0501">Molybdenum cofactor biosynthesis</keyword>
<name>A0A934V0P0_9PROT</name>
<evidence type="ECO:0000259" key="12">
    <source>
        <dbReference type="SMART" id="SM00852"/>
    </source>
</evidence>
<comment type="caution">
    <text evidence="13">The sequence shown here is derived from an EMBL/GenBank/DDBJ whole genome shotgun (WGS) entry which is preliminary data.</text>
</comment>
<evidence type="ECO:0000256" key="4">
    <source>
        <dbReference type="ARBA" id="ARBA00010763"/>
    </source>
</evidence>
<evidence type="ECO:0000256" key="1">
    <source>
        <dbReference type="ARBA" id="ARBA00001946"/>
    </source>
</evidence>
<dbReference type="InterPro" id="IPR036688">
    <property type="entry name" value="MoeA_C_domain_IV_sf"/>
</dbReference>
<evidence type="ECO:0000256" key="8">
    <source>
        <dbReference type="ARBA" id="ARBA00022842"/>
    </source>
</evidence>
<evidence type="ECO:0000256" key="2">
    <source>
        <dbReference type="ARBA" id="ARBA00002901"/>
    </source>
</evidence>
<dbReference type="Gene3D" id="2.40.340.10">
    <property type="entry name" value="MoeA, C-terminal, domain IV"/>
    <property type="match status" value="1"/>
</dbReference>
<dbReference type="InterPro" id="IPR005110">
    <property type="entry name" value="MoeA_linker/N"/>
</dbReference>
<comment type="pathway">
    <text evidence="3 11">Cofactor biosynthesis; molybdopterin biosynthesis.</text>
</comment>
<dbReference type="Pfam" id="PF03453">
    <property type="entry name" value="MoeA_N"/>
    <property type="match status" value="1"/>
</dbReference>
<dbReference type="GO" id="GO:0061599">
    <property type="term" value="F:molybdopterin molybdotransferase activity"/>
    <property type="evidence" value="ECO:0007669"/>
    <property type="project" value="UniProtKB-UniRule"/>
</dbReference>
<comment type="cofactor">
    <cofactor evidence="1 11">
        <name>Mg(2+)</name>
        <dbReference type="ChEBI" id="CHEBI:18420"/>
    </cofactor>
</comment>
<evidence type="ECO:0000256" key="10">
    <source>
        <dbReference type="ARBA" id="ARBA00047317"/>
    </source>
</evidence>
<dbReference type="GO" id="GO:0046872">
    <property type="term" value="F:metal ion binding"/>
    <property type="evidence" value="ECO:0007669"/>
    <property type="project" value="UniProtKB-UniRule"/>
</dbReference>
<comment type="similarity">
    <text evidence="4 11">Belongs to the MoeA family.</text>
</comment>
<dbReference type="EMBL" id="NRRE01000026">
    <property type="protein sequence ID" value="MBK1697826.1"/>
    <property type="molecule type" value="Genomic_DNA"/>
</dbReference>
<dbReference type="Proteomes" id="UP000778970">
    <property type="component" value="Unassembled WGS sequence"/>
</dbReference>
<dbReference type="InterPro" id="IPR038987">
    <property type="entry name" value="MoeA-like"/>
</dbReference>
<dbReference type="InterPro" id="IPR036425">
    <property type="entry name" value="MoaB/Mog-like_dom_sf"/>
</dbReference>
<dbReference type="Gene3D" id="3.90.105.10">
    <property type="entry name" value="Molybdopterin biosynthesis moea protein, domain 2"/>
    <property type="match status" value="1"/>
</dbReference>
<dbReference type="InterPro" id="IPR036135">
    <property type="entry name" value="MoeA_linker/N_sf"/>
</dbReference>
<dbReference type="PROSITE" id="PS01079">
    <property type="entry name" value="MOCF_BIOSYNTHESIS_2"/>
    <property type="match status" value="1"/>
</dbReference>
<keyword evidence="6 11" id="KW-0808">Transferase</keyword>
<sequence>MLSVEDARTQVLAAFTPLPAEVVSVERALGRVLAQDVAARVTQPPRDVSAMDGYAVRAQDVANAPITMRVVGEVPAGGDFDRPLGPGEAVRIFTGAPLPRDTDTVVIQENTARDGDQVTVQQAEPKGRWVRPAGLDFQAGSVGLTAGRQLSARDIGLAAAMNRPWLSVRRKPRVVVLATGNEIVLPGEELGPSQIVSSNGYALSAFVAACGGEPLHLGVAPDTKDGLRQMLAGAAQADLLLTSGGVSVGEHDLVQDVLTEMGADLGFWKIAMRPGKPLMLANLQGTPVLGLPGNPVSGLVCSTLFVRPAIDRMLGRDAPAEPRLPALAGRDLDENGGRQDYMRCTLSQDADGNRIATPFDKQDSSMLSRLTQADALLVRAPHAPAQAAGSPVEVVPFGAGI</sequence>
<reference evidence="13" key="2">
    <citation type="journal article" date="2020" name="Microorganisms">
        <title>Osmotic Adaptation and Compatible Solute Biosynthesis of Phototrophic Bacteria as Revealed from Genome Analyses.</title>
        <authorList>
            <person name="Imhoff J.F."/>
            <person name="Rahn T."/>
            <person name="Kunzel S."/>
            <person name="Keller A."/>
            <person name="Neulinger S.C."/>
        </authorList>
    </citation>
    <scope>NUCLEOTIDE SEQUENCE</scope>
    <source>
        <strain evidence="13">DSM 9154</strain>
    </source>
</reference>
<dbReference type="RefSeq" id="WP_027288976.1">
    <property type="nucleotide sequence ID" value="NZ_NRRE01000026.1"/>
</dbReference>
<dbReference type="InterPro" id="IPR008284">
    <property type="entry name" value="MoCF_biosynth_CS"/>
</dbReference>
<dbReference type="GO" id="GO:0005829">
    <property type="term" value="C:cytosol"/>
    <property type="evidence" value="ECO:0007669"/>
    <property type="project" value="TreeGrafter"/>
</dbReference>
<dbReference type="CDD" id="cd00887">
    <property type="entry name" value="MoeA"/>
    <property type="match status" value="1"/>
</dbReference>
<dbReference type="Gene3D" id="3.40.980.10">
    <property type="entry name" value="MoaB/Mog-like domain"/>
    <property type="match status" value="1"/>
</dbReference>
<reference evidence="13" key="1">
    <citation type="submission" date="2017-08" db="EMBL/GenBank/DDBJ databases">
        <authorList>
            <person name="Imhoff J.F."/>
            <person name="Rahn T."/>
            <person name="Kuenzel S."/>
            <person name="Neulinger S.C."/>
        </authorList>
    </citation>
    <scope>NUCLEOTIDE SEQUENCE</scope>
    <source>
        <strain evidence="13">DSM 9154</strain>
    </source>
</reference>
<evidence type="ECO:0000256" key="3">
    <source>
        <dbReference type="ARBA" id="ARBA00005046"/>
    </source>
</evidence>
<dbReference type="AlphaFoldDB" id="A0A934V0P0"/>
<dbReference type="SUPFAM" id="SSF63867">
    <property type="entry name" value="MoeA C-terminal domain-like"/>
    <property type="match status" value="1"/>
</dbReference>
<gene>
    <name evidence="13" type="ORF">CKO21_11300</name>
</gene>
<organism evidence="13 14">
    <name type="scientific">Rhodovibrio salinarum</name>
    <dbReference type="NCBI Taxonomy" id="1087"/>
    <lineage>
        <taxon>Bacteria</taxon>
        <taxon>Pseudomonadati</taxon>
        <taxon>Pseudomonadota</taxon>
        <taxon>Alphaproteobacteria</taxon>
        <taxon>Rhodospirillales</taxon>
        <taxon>Rhodovibrionaceae</taxon>
        <taxon>Rhodovibrio</taxon>
    </lineage>
</organism>
<keyword evidence="7 11" id="KW-0479">Metal-binding</keyword>
<dbReference type="NCBIfam" id="NF045515">
    <property type="entry name" value="Glp_gephyrin"/>
    <property type="match status" value="1"/>
</dbReference>
<keyword evidence="8 11" id="KW-0460">Magnesium</keyword>
<accession>A0A934V0P0</accession>
<proteinExistence type="inferred from homology"/>
<evidence type="ECO:0000256" key="7">
    <source>
        <dbReference type="ARBA" id="ARBA00022723"/>
    </source>
</evidence>
<comment type="function">
    <text evidence="2 11">Catalyzes the insertion of molybdate into adenylated molybdopterin with the concomitant release of AMP.</text>
</comment>
<dbReference type="SUPFAM" id="SSF63882">
    <property type="entry name" value="MoeA N-terminal region -like"/>
    <property type="match status" value="1"/>
</dbReference>
<dbReference type="SMART" id="SM00852">
    <property type="entry name" value="MoCF_biosynth"/>
    <property type="match status" value="1"/>
</dbReference>